<dbReference type="AlphaFoldDB" id="A0A1S7QST9"/>
<name>A0A1S7QST9_9HYPH</name>
<gene>
    <name evidence="1" type="ORF">AGR7C_Lc100152</name>
</gene>
<protein>
    <submittedName>
        <fullName evidence="1">Uncharacterized protein</fullName>
    </submittedName>
</protein>
<evidence type="ECO:0000313" key="1">
    <source>
        <dbReference type="EMBL" id="CUX41628.1"/>
    </source>
</evidence>
<reference evidence="1 2" key="1">
    <citation type="submission" date="2016-01" db="EMBL/GenBank/DDBJ databases">
        <authorList>
            <person name="Oliw E.H."/>
        </authorList>
    </citation>
    <scope>NUCLEOTIDE SEQUENCE [LARGE SCALE GENOMIC DNA]</scope>
    <source>
        <strain evidence="1 2">Zutra 3-1</strain>
    </source>
</reference>
<dbReference type="EMBL" id="FBWG01000028">
    <property type="protein sequence ID" value="CUX41628.1"/>
    <property type="molecule type" value="Genomic_DNA"/>
</dbReference>
<evidence type="ECO:0000313" key="2">
    <source>
        <dbReference type="Proteomes" id="UP000191987"/>
    </source>
</evidence>
<organism evidence="1 2">
    <name type="scientific">Agrobacterium deltaense Zutra 3/1</name>
    <dbReference type="NCBI Taxonomy" id="1183427"/>
    <lineage>
        <taxon>Bacteria</taxon>
        <taxon>Pseudomonadati</taxon>
        <taxon>Pseudomonadota</taxon>
        <taxon>Alphaproteobacteria</taxon>
        <taxon>Hyphomicrobiales</taxon>
        <taxon>Rhizobiaceae</taxon>
        <taxon>Rhizobium/Agrobacterium group</taxon>
        <taxon>Agrobacterium</taxon>
    </lineage>
</organism>
<accession>A0A1S7QST9</accession>
<proteinExistence type="predicted"/>
<dbReference type="RefSeq" id="WP_080819475.1">
    <property type="nucleotide sequence ID" value="NZ_LT009749.1"/>
</dbReference>
<sequence length="137" mass="14109">MTALAADRNTPERASSTRRVFSAAAATVYFAGAMAAVNAAGRVVPMSTALGLRGVGRVERRVDNAAGANDALTVEVGAGTYRFANSAAADLITKADIGNDCYGVDDQTVAKTSATNTRSVAGKIFDVDDQGVWVTFS</sequence>
<dbReference type="Proteomes" id="UP000191987">
    <property type="component" value="Unassembled WGS sequence"/>
</dbReference>